<dbReference type="FunFam" id="1.10.10.60:FF:000026">
    <property type="entry name" value="Nuclear receptor corepressor 2 isoform 1"/>
    <property type="match status" value="1"/>
</dbReference>
<dbReference type="InterPro" id="IPR001005">
    <property type="entry name" value="SANT/Myb"/>
</dbReference>
<feature type="compositionally biased region" description="Polar residues" evidence="4">
    <location>
        <begin position="490"/>
        <end position="509"/>
    </location>
</feature>
<comment type="caution">
    <text evidence="6">The sequence shown here is derived from an EMBL/GenBank/DDBJ whole genome shotgun (WGS) entry which is preliminary data.</text>
</comment>
<feature type="region of interest" description="Disordered" evidence="4">
    <location>
        <begin position="464"/>
        <end position="620"/>
    </location>
</feature>
<sequence>MLPVGSRRPTIMGPFGPYSRAGADVLWPYTHTRTTEMIPMVPSNPLSVSTTMDSSKRIKLSAPIKQEQRVPLVIDTSDNHSNRESTYTPQVEAISPTLPSDPRDESPLRSTKDDLLKHIEQVDREIAKAESSIAKLRKKEGELQIAAQKGDGAKTGEDEDTKEPRHHSVAQIIYAENRKKAEESHNILDKLMPPSDVHSVLPLYHQPTDTEVFLANKRQYAGFKRRLLEYFKKRHASKTDRDSHLTHTYSKLMTEWLKKVEKVENSKKHKEKVAKNRELFEKVFPELRKQREEKERFSRVGARVKSDAEMEEIMDGLQEQESGGPSSYFLHPQNEDKKMRAYAVIPPILLEERRRRQRYLNQNGLIDDPINEYKEYKNINIWTEQEREIFREKYLQHPKNFVVIASYLERKSVSDCIQYYYGTKKKENYKMLVKRRIRRPRNKHPTSQPVVEVVGLNSTGVTTRGSVAALRTQQPSSRPGMSMGSGSGQDEPSNYIVSSQPSMTSGSSLPITATMATTPATSPAPPSGEQSASGPASSLAMASDLITSTTTTTTTASTLSSKEVQEKDKENLSVSDNKSSPGGGNVLGEKQQGGVGIRREHIRKDKDKGKDAQDSSDEDNAAERVCCWNIYISEG</sequence>
<feature type="compositionally biased region" description="Low complexity" evidence="4">
    <location>
        <begin position="547"/>
        <end position="561"/>
    </location>
</feature>
<feature type="region of interest" description="Disordered" evidence="4">
    <location>
        <begin position="76"/>
        <end position="114"/>
    </location>
</feature>
<feature type="compositionally biased region" description="Gly residues" evidence="4">
    <location>
        <begin position="581"/>
        <end position="596"/>
    </location>
</feature>
<dbReference type="Pfam" id="PF15784">
    <property type="entry name" value="GPS2_interact"/>
    <property type="match status" value="1"/>
</dbReference>
<accession>A0AAE1BFX3</accession>
<dbReference type="PROSITE" id="PS51293">
    <property type="entry name" value="SANT"/>
    <property type="match status" value="1"/>
</dbReference>
<dbReference type="Proteomes" id="UP001286313">
    <property type="component" value="Unassembled WGS sequence"/>
</dbReference>
<dbReference type="EMBL" id="JAWQEG010008669">
    <property type="protein sequence ID" value="KAK3849856.1"/>
    <property type="molecule type" value="Genomic_DNA"/>
</dbReference>
<dbReference type="Gene3D" id="1.10.10.60">
    <property type="entry name" value="Homeodomain-like"/>
    <property type="match status" value="1"/>
</dbReference>
<dbReference type="AlphaFoldDB" id="A0AAE1BFX3"/>
<feature type="compositionally biased region" description="Low complexity" evidence="4">
    <location>
        <begin position="475"/>
        <end position="484"/>
    </location>
</feature>
<feature type="compositionally biased region" description="Basic and acidic residues" evidence="4">
    <location>
        <begin position="101"/>
        <end position="114"/>
    </location>
</feature>
<dbReference type="SUPFAM" id="SSF46689">
    <property type="entry name" value="Homeodomain-like"/>
    <property type="match status" value="1"/>
</dbReference>
<organism evidence="6 7">
    <name type="scientific">Petrolisthes cinctipes</name>
    <name type="common">Flat porcelain crab</name>
    <dbReference type="NCBI Taxonomy" id="88211"/>
    <lineage>
        <taxon>Eukaryota</taxon>
        <taxon>Metazoa</taxon>
        <taxon>Ecdysozoa</taxon>
        <taxon>Arthropoda</taxon>
        <taxon>Crustacea</taxon>
        <taxon>Multicrustacea</taxon>
        <taxon>Malacostraca</taxon>
        <taxon>Eumalacostraca</taxon>
        <taxon>Eucarida</taxon>
        <taxon>Decapoda</taxon>
        <taxon>Pleocyemata</taxon>
        <taxon>Anomura</taxon>
        <taxon>Galatheoidea</taxon>
        <taxon>Porcellanidae</taxon>
        <taxon>Petrolisthes</taxon>
    </lineage>
</organism>
<evidence type="ECO:0000313" key="6">
    <source>
        <dbReference type="EMBL" id="KAK3849856.1"/>
    </source>
</evidence>
<dbReference type="SMART" id="SM00717">
    <property type="entry name" value="SANT"/>
    <property type="match status" value="1"/>
</dbReference>
<dbReference type="GO" id="GO:0032991">
    <property type="term" value="C:protein-containing complex"/>
    <property type="evidence" value="ECO:0007669"/>
    <property type="project" value="UniProtKB-ARBA"/>
</dbReference>
<reference evidence="6" key="1">
    <citation type="submission" date="2023-10" db="EMBL/GenBank/DDBJ databases">
        <title>Genome assemblies of two species of porcelain crab, Petrolisthes cinctipes and Petrolisthes manimaculis (Anomura: Porcellanidae).</title>
        <authorList>
            <person name="Angst P."/>
        </authorList>
    </citation>
    <scope>NUCLEOTIDE SEQUENCE</scope>
    <source>
        <strain evidence="6">PB745_01</strain>
        <tissue evidence="6">Gill</tissue>
    </source>
</reference>
<evidence type="ECO:0000259" key="5">
    <source>
        <dbReference type="PROSITE" id="PS51293"/>
    </source>
</evidence>
<proteinExistence type="inferred from homology"/>
<feature type="compositionally biased region" description="Low complexity" evidence="4">
    <location>
        <begin position="510"/>
        <end position="521"/>
    </location>
</feature>
<feature type="domain" description="SANT" evidence="5">
    <location>
        <begin position="382"/>
        <end position="428"/>
    </location>
</feature>
<dbReference type="PANTHER" id="PTHR13992">
    <property type="entry name" value="NUCLEAR RECEPTOR CO-REPRESSOR RELATED NCOR"/>
    <property type="match status" value="1"/>
</dbReference>
<keyword evidence="3" id="KW-0175">Coiled coil</keyword>
<comment type="similarity">
    <text evidence="2">Belongs to the N-CoR nuclear receptor corepressors family.</text>
</comment>
<dbReference type="InterPro" id="IPR051571">
    <property type="entry name" value="N-CoR_corepressor"/>
</dbReference>
<evidence type="ECO:0000313" key="7">
    <source>
        <dbReference type="Proteomes" id="UP001286313"/>
    </source>
</evidence>
<dbReference type="InterPro" id="IPR009057">
    <property type="entry name" value="Homeodomain-like_sf"/>
</dbReference>
<gene>
    <name evidence="6" type="ORF">Pcinc_043404</name>
</gene>
<evidence type="ECO:0000256" key="3">
    <source>
        <dbReference type="ARBA" id="ARBA00023054"/>
    </source>
</evidence>
<feature type="compositionally biased region" description="Basic and acidic residues" evidence="4">
    <location>
        <begin position="597"/>
        <end position="613"/>
    </location>
</feature>
<comment type="subcellular location">
    <subcellularLocation>
        <location evidence="1">Nucleus</location>
    </subcellularLocation>
</comment>
<dbReference type="GO" id="GO:0000785">
    <property type="term" value="C:chromatin"/>
    <property type="evidence" value="ECO:0007669"/>
    <property type="project" value="TreeGrafter"/>
</dbReference>
<dbReference type="CDD" id="cd00167">
    <property type="entry name" value="SANT"/>
    <property type="match status" value="1"/>
</dbReference>
<dbReference type="PANTHER" id="PTHR13992:SF39">
    <property type="entry name" value="SMRTER, ISOFORM G"/>
    <property type="match status" value="1"/>
</dbReference>
<evidence type="ECO:0000256" key="1">
    <source>
        <dbReference type="ARBA" id="ARBA00004123"/>
    </source>
</evidence>
<dbReference type="Pfam" id="PF00249">
    <property type="entry name" value="Myb_DNA-binding"/>
    <property type="match status" value="1"/>
</dbReference>
<dbReference type="InterPro" id="IPR031557">
    <property type="entry name" value="N-CoR_GPS2_interact"/>
</dbReference>
<dbReference type="GO" id="GO:0005654">
    <property type="term" value="C:nucleoplasm"/>
    <property type="evidence" value="ECO:0007669"/>
    <property type="project" value="UniProtKB-ARBA"/>
</dbReference>
<dbReference type="Gene3D" id="1.20.5.430">
    <property type="match status" value="1"/>
</dbReference>
<dbReference type="GO" id="GO:0006357">
    <property type="term" value="P:regulation of transcription by RNA polymerase II"/>
    <property type="evidence" value="ECO:0007669"/>
    <property type="project" value="TreeGrafter"/>
</dbReference>
<evidence type="ECO:0000256" key="2">
    <source>
        <dbReference type="ARBA" id="ARBA00010097"/>
    </source>
</evidence>
<dbReference type="InterPro" id="IPR017884">
    <property type="entry name" value="SANT_dom"/>
</dbReference>
<keyword evidence="7" id="KW-1185">Reference proteome</keyword>
<name>A0AAE1BFX3_PETCI</name>
<feature type="region of interest" description="Disordered" evidence="4">
    <location>
        <begin position="144"/>
        <end position="169"/>
    </location>
</feature>
<evidence type="ECO:0000256" key="4">
    <source>
        <dbReference type="SAM" id="MobiDB-lite"/>
    </source>
</evidence>
<protein>
    <recommendedName>
        <fullName evidence="5">SANT domain-containing protein</fullName>
    </recommendedName>
</protein>